<dbReference type="AlphaFoldDB" id="A0A811QB71"/>
<proteinExistence type="predicted"/>
<name>A0A811QB71_9POAL</name>
<sequence length="83" mass="8133">MTGAGAASDRKEGAVGGHASLHPPLPVAEKEPSGSSAAAAAAAGACAEAPGRASKGGLEVRRRPAAATTALPRHVQDREVRGQ</sequence>
<comment type="caution">
    <text evidence="2">The sequence shown here is derived from an EMBL/GenBank/DDBJ whole genome shotgun (WGS) entry which is preliminary data.</text>
</comment>
<dbReference type="EMBL" id="CAJGYO010000009">
    <property type="protein sequence ID" value="CAD6253992.1"/>
    <property type="molecule type" value="Genomic_DNA"/>
</dbReference>
<organism evidence="2 3">
    <name type="scientific">Miscanthus lutarioriparius</name>
    <dbReference type="NCBI Taxonomy" id="422564"/>
    <lineage>
        <taxon>Eukaryota</taxon>
        <taxon>Viridiplantae</taxon>
        <taxon>Streptophyta</taxon>
        <taxon>Embryophyta</taxon>
        <taxon>Tracheophyta</taxon>
        <taxon>Spermatophyta</taxon>
        <taxon>Magnoliopsida</taxon>
        <taxon>Liliopsida</taxon>
        <taxon>Poales</taxon>
        <taxon>Poaceae</taxon>
        <taxon>PACMAD clade</taxon>
        <taxon>Panicoideae</taxon>
        <taxon>Andropogonodae</taxon>
        <taxon>Andropogoneae</taxon>
        <taxon>Saccharinae</taxon>
        <taxon>Miscanthus</taxon>
    </lineage>
</organism>
<dbReference type="Proteomes" id="UP000604825">
    <property type="component" value="Unassembled WGS sequence"/>
</dbReference>
<protein>
    <submittedName>
        <fullName evidence="2">Uncharacterized protein</fullName>
    </submittedName>
</protein>
<feature type="compositionally biased region" description="Low complexity" evidence="1">
    <location>
        <begin position="33"/>
        <end position="53"/>
    </location>
</feature>
<keyword evidence="3" id="KW-1185">Reference proteome</keyword>
<feature type="compositionally biased region" description="Basic and acidic residues" evidence="1">
    <location>
        <begin position="74"/>
        <end position="83"/>
    </location>
</feature>
<evidence type="ECO:0000313" key="2">
    <source>
        <dbReference type="EMBL" id="CAD6253992.1"/>
    </source>
</evidence>
<feature type="region of interest" description="Disordered" evidence="1">
    <location>
        <begin position="1"/>
        <end position="83"/>
    </location>
</feature>
<evidence type="ECO:0000256" key="1">
    <source>
        <dbReference type="SAM" id="MobiDB-lite"/>
    </source>
</evidence>
<evidence type="ECO:0000313" key="3">
    <source>
        <dbReference type="Proteomes" id="UP000604825"/>
    </source>
</evidence>
<gene>
    <name evidence="2" type="ORF">NCGR_LOCUS37603</name>
</gene>
<accession>A0A811QB71</accession>
<reference evidence="2" key="1">
    <citation type="submission" date="2020-10" db="EMBL/GenBank/DDBJ databases">
        <authorList>
            <person name="Han B."/>
            <person name="Lu T."/>
            <person name="Zhao Q."/>
            <person name="Huang X."/>
            <person name="Zhao Y."/>
        </authorList>
    </citation>
    <scope>NUCLEOTIDE SEQUENCE</scope>
</reference>